<keyword evidence="4" id="KW-1185">Reference proteome</keyword>
<name>A0A7J7HXT0_CAMSI</name>
<keyword evidence="1" id="KW-0812">Transmembrane</keyword>
<feature type="transmembrane region" description="Helical" evidence="1">
    <location>
        <begin position="16"/>
        <end position="34"/>
    </location>
</feature>
<dbReference type="EMBL" id="JACBKZ010000002">
    <property type="protein sequence ID" value="KAF5956728.1"/>
    <property type="molecule type" value="Genomic_DNA"/>
</dbReference>
<organism evidence="3 4">
    <name type="scientific">Camellia sinensis</name>
    <name type="common">Tea plant</name>
    <name type="synonym">Thea sinensis</name>
    <dbReference type="NCBI Taxonomy" id="4442"/>
    <lineage>
        <taxon>Eukaryota</taxon>
        <taxon>Viridiplantae</taxon>
        <taxon>Streptophyta</taxon>
        <taxon>Embryophyta</taxon>
        <taxon>Tracheophyta</taxon>
        <taxon>Spermatophyta</taxon>
        <taxon>Magnoliopsida</taxon>
        <taxon>eudicotyledons</taxon>
        <taxon>Gunneridae</taxon>
        <taxon>Pentapetalae</taxon>
        <taxon>asterids</taxon>
        <taxon>Ericales</taxon>
        <taxon>Theaceae</taxon>
        <taxon>Camellia</taxon>
    </lineage>
</organism>
<evidence type="ECO:0000259" key="2">
    <source>
        <dbReference type="Pfam" id="PF13968"/>
    </source>
</evidence>
<evidence type="ECO:0000313" key="4">
    <source>
        <dbReference type="Proteomes" id="UP000593564"/>
    </source>
</evidence>
<keyword evidence="1" id="KW-1133">Transmembrane helix</keyword>
<evidence type="ECO:0000313" key="3">
    <source>
        <dbReference type="EMBL" id="KAF5956728.1"/>
    </source>
</evidence>
<sequence length="87" mass="10039">MGVQATMTIYVIVMSWRHFWLSFMLILAFVAGIIKYRERTWALKLACHDKSGNIVPFFYDVIDSLVCPIKVERDEKVEYGLHAGEGI</sequence>
<feature type="domain" description="DUF4220" evidence="2">
    <location>
        <begin position="3"/>
        <end position="50"/>
    </location>
</feature>
<dbReference type="InterPro" id="IPR025315">
    <property type="entry name" value="DUF4220"/>
</dbReference>
<dbReference type="Proteomes" id="UP000593564">
    <property type="component" value="Unassembled WGS sequence"/>
</dbReference>
<reference evidence="3 4" key="2">
    <citation type="submission" date="2020-07" db="EMBL/GenBank/DDBJ databases">
        <title>Genome assembly of wild tea tree DASZ reveals pedigree and selection history of tea varieties.</title>
        <authorList>
            <person name="Zhang W."/>
        </authorList>
    </citation>
    <scope>NUCLEOTIDE SEQUENCE [LARGE SCALE GENOMIC DNA]</scope>
    <source>
        <strain evidence="4">cv. G240</strain>
        <tissue evidence="3">Leaf</tissue>
    </source>
</reference>
<comment type="caution">
    <text evidence="3">The sequence shown here is derived from an EMBL/GenBank/DDBJ whole genome shotgun (WGS) entry which is preliminary data.</text>
</comment>
<evidence type="ECO:0000256" key="1">
    <source>
        <dbReference type="SAM" id="Phobius"/>
    </source>
</evidence>
<gene>
    <name evidence="3" type="ORF">HYC85_003953</name>
</gene>
<accession>A0A7J7HXT0</accession>
<proteinExistence type="predicted"/>
<dbReference type="Pfam" id="PF13968">
    <property type="entry name" value="DUF4220"/>
    <property type="match status" value="1"/>
</dbReference>
<dbReference type="AlphaFoldDB" id="A0A7J7HXT0"/>
<keyword evidence="1" id="KW-0472">Membrane</keyword>
<protein>
    <recommendedName>
        <fullName evidence="2">DUF4220 domain-containing protein</fullName>
    </recommendedName>
</protein>
<reference evidence="4" key="1">
    <citation type="journal article" date="2020" name="Nat. Commun.">
        <title>Genome assembly of wild tea tree DASZ reveals pedigree and selection history of tea varieties.</title>
        <authorList>
            <person name="Zhang W."/>
            <person name="Zhang Y."/>
            <person name="Qiu H."/>
            <person name="Guo Y."/>
            <person name="Wan H."/>
            <person name="Zhang X."/>
            <person name="Scossa F."/>
            <person name="Alseekh S."/>
            <person name="Zhang Q."/>
            <person name="Wang P."/>
            <person name="Xu L."/>
            <person name="Schmidt M.H."/>
            <person name="Jia X."/>
            <person name="Li D."/>
            <person name="Zhu A."/>
            <person name="Guo F."/>
            <person name="Chen W."/>
            <person name="Ni D."/>
            <person name="Usadel B."/>
            <person name="Fernie A.R."/>
            <person name="Wen W."/>
        </authorList>
    </citation>
    <scope>NUCLEOTIDE SEQUENCE [LARGE SCALE GENOMIC DNA]</scope>
    <source>
        <strain evidence="4">cv. G240</strain>
    </source>
</reference>